<dbReference type="Pfam" id="PF14235">
    <property type="entry name" value="DUF4337"/>
    <property type="match status" value="1"/>
</dbReference>
<dbReference type="EMBL" id="JAEKNQ010000019">
    <property type="protein sequence ID" value="MBJ7602337.1"/>
    <property type="molecule type" value="Genomic_DNA"/>
</dbReference>
<feature type="transmembrane region" description="Helical" evidence="1">
    <location>
        <begin position="31"/>
        <end position="49"/>
    </location>
</feature>
<proteinExistence type="predicted"/>
<keyword evidence="1" id="KW-0812">Transmembrane</keyword>
<protein>
    <submittedName>
        <fullName evidence="2">DUF4337 family protein</fullName>
    </submittedName>
</protein>
<keyword evidence="1" id="KW-0472">Membrane</keyword>
<accession>A0A934K8C0</accession>
<sequence>MEVDRDAHEVLEDHEHVEEAAESRNRLAHRAAVLVGALAALLAIATLLGNQASEEILLNQELATDAYNEYQADSIKQRIGNNDSALLDAQNLSQQAAAARKDAQTRGARLPGLLQKAQDYQHERDAAHATHRSYQLAEGAFQIGIVLVSIAIVARMALLAYVGGGLGAAGLLLLLNGPLQVLPLPGR</sequence>
<comment type="caution">
    <text evidence="2">The sequence shown here is derived from an EMBL/GenBank/DDBJ whole genome shotgun (WGS) entry which is preliminary data.</text>
</comment>
<evidence type="ECO:0000313" key="2">
    <source>
        <dbReference type="EMBL" id="MBJ7602337.1"/>
    </source>
</evidence>
<feature type="transmembrane region" description="Helical" evidence="1">
    <location>
        <begin position="141"/>
        <end position="174"/>
    </location>
</feature>
<organism evidence="2 3">
    <name type="scientific">Candidatus Dormiibacter inghamiae</name>
    <dbReference type="NCBI Taxonomy" id="3127013"/>
    <lineage>
        <taxon>Bacteria</taxon>
        <taxon>Bacillati</taxon>
        <taxon>Candidatus Dormiibacterota</taxon>
        <taxon>Candidatus Dormibacteria</taxon>
        <taxon>Candidatus Dormibacterales</taxon>
        <taxon>Candidatus Dormibacteraceae</taxon>
        <taxon>Candidatus Dormiibacter</taxon>
    </lineage>
</organism>
<dbReference type="Proteomes" id="UP000620075">
    <property type="component" value="Unassembled WGS sequence"/>
</dbReference>
<evidence type="ECO:0000313" key="3">
    <source>
        <dbReference type="Proteomes" id="UP000620075"/>
    </source>
</evidence>
<reference evidence="2 3" key="1">
    <citation type="submission" date="2020-10" db="EMBL/GenBank/DDBJ databases">
        <title>Ca. Dormibacterota MAGs.</title>
        <authorList>
            <person name="Montgomery K."/>
        </authorList>
    </citation>
    <scope>NUCLEOTIDE SEQUENCE [LARGE SCALE GENOMIC DNA]</scope>
    <source>
        <strain evidence="2">SC8811_S16_3</strain>
    </source>
</reference>
<dbReference type="InterPro" id="IPR025570">
    <property type="entry name" value="DUF4337"/>
</dbReference>
<dbReference type="RefSeq" id="WP_338176788.1">
    <property type="nucleotide sequence ID" value="NZ_JAEKNQ010000019.1"/>
</dbReference>
<gene>
    <name evidence="2" type="ORF">JF888_03965</name>
</gene>
<dbReference type="AlphaFoldDB" id="A0A934K8C0"/>
<name>A0A934K8C0_9BACT</name>
<evidence type="ECO:0000256" key="1">
    <source>
        <dbReference type="SAM" id="Phobius"/>
    </source>
</evidence>
<keyword evidence="1" id="KW-1133">Transmembrane helix</keyword>